<gene>
    <name evidence="1" type="ordered locus">Mkms_5951</name>
</gene>
<dbReference type="KEGG" id="mkm:Mkms_5951"/>
<dbReference type="EMBL" id="CP000520">
    <property type="protein sequence ID" value="ABL95125.1"/>
    <property type="molecule type" value="Genomic_DNA"/>
</dbReference>
<keyword evidence="1" id="KW-0614">Plasmid</keyword>
<sequence length="64" mass="7342">MSPIEALANESQEQHRRYHELFGTSPVRGDGLRDLANYSREVARQEREIRQGVINLNFSTEVLG</sequence>
<dbReference type="OrthoDB" id="4734829at2"/>
<proteinExistence type="predicted"/>
<evidence type="ECO:0000313" key="1">
    <source>
        <dbReference type="EMBL" id="ABL95125.1"/>
    </source>
</evidence>
<protein>
    <submittedName>
        <fullName evidence="1">Uncharacterized protein</fullName>
    </submittedName>
</protein>
<dbReference type="AlphaFoldDB" id="A1UQL7"/>
<geneLocation type="plasmid" evidence="1">
    <name>pMKMS02</name>
</geneLocation>
<organism evidence="1">
    <name type="scientific">Mycobacterium sp. (strain KMS)</name>
    <dbReference type="NCBI Taxonomy" id="189918"/>
    <lineage>
        <taxon>Bacteria</taxon>
        <taxon>Bacillati</taxon>
        <taxon>Actinomycetota</taxon>
        <taxon>Actinomycetes</taxon>
        <taxon>Mycobacteriales</taxon>
        <taxon>Mycobacteriaceae</taxon>
        <taxon>Mycobacterium</taxon>
    </lineage>
</organism>
<reference evidence="1" key="1">
    <citation type="submission" date="2006-12" db="EMBL/GenBank/DDBJ databases">
        <title>Complete sequence of plasmid pMKMS02 of Mycobacterium sp. KMS.</title>
        <authorList>
            <consortium name="US DOE Joint Genome Institute"/>
            <person name="Copeland A."/>
            <person name="Lucas S."/>
            <person name="Lapidus A."/>
            <person name="Barry K."/>
            <person name="Detter J.C."/>
            <person name="Glavina del Rio T."/>
            <person name="Hammon N."/>
            <person name="Israni S."/>
            <person name="Dalin E."/>
            <person name="Tice H."/>
            <person name="Pitluck S."/>
            <person name="Kiss H."/>
            <person name="Brettin T."/>
            <person name="Bruce D."/>
            <person name="Han C."/>
            <person name="Tapia R."/>
            <person name="Gilna P."/>
            <person name="Schmutz J."/>
            <person name="Larimer F."/>
            <person name="Land M."/>
            <person name="Hauser L."/>
            <person name="Kyrpides N."/>
            <person name="Mikhailova N."/>
            <person name="Miller C.D."/>
            <person name="Richardson P."/>
        </authorList>
    </citation>
    <scope>NUCLEOTIDE SEQUENCE [LARGE SCALE GENOMIC DNA]</scope>
    <source>
        <strain evidence="1">KMS</strain>
        <plasmid evidence="1">pMKMS02</plasmid>
    </source>
</reference>
<name>A1UQL7_MYCSK</name>
<dbReference type="HOGENOM" id="CLU_2863049_0_0_11"/>
<accession>A1UQL7</accession>